<dbReference type="Pfam" id="PF26113">
    <property type="entry name" value="GH16_XgeA"/>
    <property type="match status" value="1"/>
</dbReference>
<dbReference type="InterPro" id="IPR050546">
    <property type="entry name" value="Glycosyl_Hydrlase_16"/>
</dbReference>
<proteinExistence type="predicted"/>
<evidence type="ECO:0000259" key="1">
    <source>
        <dbReference type="PROSITE" id="PS51762"/>
    </source>
</evidence>
<dbReference type="STRING" id="1684307.A0A316U7F0"/>
<organism evidence="2 3">
    <name type="scientific">Pseudomicrostroma glucosiphilum</name>
    <dbReference type="NCBI Taxonomy" id="1684307"/>
    <lineage>
        <taxon>Eukaryota</taxon>
        <taxon>Fungi</taxon>
        <taxon>Dikarya</taxon>
        <taxon>Basidiomycota</taxon>
        <taxon>Ustilaginomycotina</taxon>
        <taxon>Exobasidiomycetes</taxon>
        <taxon>Microstromatales</taxon>
        <taxon>Microstromatales incertae sedis</taxon>
        <taxon>Pseudomicrostroma</taxon>
    </lineage>
</organism>
<gene>
    <name evidence="2" type="ORF">BCV69DRAFT_249468</name>
</gene>
<dbReference type="PROSITE" id="PS51762">
    <property type="entry name" value="GH16_2"/>
    <property type="match status" value="1"/>
</dbReference>
<dbReference type="InterPro" id="IPR000757">
    <property type="entry name" value="Beta-glucanase-like"/>
</dbReference>
<dbReference type="SUPFAM" id="SSF49899">
    <property type="entry name" value="Concanavalin A-like lectins/glucanases"/>
    <property type="match status" value="1"/>
</dbReference>
<dbReference type="OrthoDB" id="192832at2759"/>
<dbReference type="GeneID" id="37012073"/>
<name>A0A316U7F0_9BASI</name>
<dbReference type="GO" id="GO:0004553">
    <property type="term" value="F:hydrolase activity, hydrolyzing O-glycosyl compounds"/>
    <property type="evidence" value="ECO:0007669"/>
    <property type="project" value="InterPro"/>
</dbReference>
<reference evidence="2 3" key="1">
    <citation type="journal article" date="2018" name="Mol. Biol. Evol.">
        <title>Broad Genomic Sampling Reveals a Smut Pathogenic Ancestry of the Fungal Clade Ustilaginomycotina.</title>
        <authorList>
            <person name="Kijpornyongpan T."/>
            <person name="Mondo S.J."/>
            <person name="Barry K."/>
            <person name="Sandor L."/>
            <person name="Lee J."/>
            <person name="Lipzen A."/>
            <person name="Pangilinan J."/>
            <person name="LaButti K."/>
            <person name="Hainaut M."/>
            <person name="Henrissat B."/>
            <person name="Grigoriev I.V."/>
            <person name="Spatafora J.W."/>
            <person name="Aime M.C."/>
        </authorList>
    </citation>
    <scope>NUCLEOTIDE SEQUENCE [LARGE SCALE GENOMIC DNA]</scope>
    <source>
        <strain evidence="2 3">MCA 4718</strain>
    </source>
</reference>
<feature type="non-terminal residue" evidence="2">
    <location>
        <position position="1"/>
    </location>
</feature>
<accession>A0A316U7F0</accession>
<dbReference type="Gene3D" id="2.60.120.200">
    <property type="match status" value="1"/>
</dbReference>
<keyword evidence="2" id="KW-0378">Hydrolase</keyword>
<dbReference type="PANTHER" id="PTHR10963">
    <property type="entry name" value="GLYCOSYL HYDROLASE-RELATED"/>
    <property type="match status" value="1"/>
</dbReference>
<sequence length="306" mass="33074">WTLVDDYSGDTFFDNWYFYDYADPTHGNVDYLGESDAYAAGLAYINDKGQAITAVDSTNNYSYGVNRPSVRLQSKNSYATGLVLWDIEHMPVGCAVWPALWSNGPGTWPYGGEIDLLEGVGDQPWNSVTLHTANGCNATASSSTNLYSGTLNRENCYAYANPTGGCAITKGTTKSPAYGSGVNALGGGIYAVQFDTTGITAWYIPRASITTDITNGAPTPSKWIEPMAKYSPDSCDFETYFGAQTLIVTMTLCGDWAGSTNVYGSNWAGNGERYCPGNCTARVMTGSNFEDAYFTFNSVKVYQQLS</sequence>
<evidence type="ECO:0000313" key="3">
    <source>
        <dbReference type="Proteomes" id="UP000245942"/>
    </source>
</evidence>
<dbReference type="GO" id="GO:0009251">
    <property type="term" value="P:glucan catabolic process"/>
    <property type="evidence" value="ECO:0007669"/>
    <property type="project" value="TreeGrafter"/>
</dbReference>
<evidence type="ECO:0000313" key="2">
    <source>
        <dbReference type="EMBL" id="PWN20371.1"/>
    </source>
</evidence>
<protein>
    <submittedName>
        <fullName evidence="2">Glycoside hydrolase family 16 protein</fullName>
    </submittedName>
</protein>
<dbReference type="CDD" id="cd02181">
    <property type="entry name" value="GH16_fungal_Lam16A_glucanase"/>
    <property type="match status" value="1"/>
</dbReference>
<feature type="domain" description="GH16" evidence="1">
    <location>
        <begin position="1"/>
        <end position="265"/>
    </location>
</feature>
<keyword evidence="3" id="KW-1185">Reference proteome</keyword>
<dbReference type="PANTHER" id="PTHR10963:SF24">
    <property type="entry name" value="GLYCOSIDASE C21B10.07-RELATED"/>
    <property type="match status" value="1"/>
</dbReference>
<dbReference type="EMBL" id="KZ819328">
    <property type="protein sequence ID" value="PWN20371.1"/>
    <property type="molecule type" value="Genomic_DNA"/>
</dbReference>
<dbReference type="RefSeq" id="XP_025347531.1">
    <property type="nucleotide sequence ID" value="XM_025490339.1"/>
</dbReference>
<dbReference type="AlphaFoldDB" id="A0A316U7F0"/>
<dbReference type="Proteomes" id="UP000245942">
    <property type="component" value="Unassembled WGS sequence"/>
</dbReference>
<dbReference type="InterPro" id="IPR013320">
    <property type="entry name" value="ConA-like_dom_sf"/>
</dbReference>